<dbReference type="Proteomes" id="UP000011087">
    <property type="component" value="Unassembled WGS sequence"/>
</dbReference>
<reference evidence="3" key="3">
    <citation type="submission" date="2016-03" db="UniProtKB">
        <authorList>
            <consortium name="EnsemblProtists"/>
        </authorList>
    </citation>
    <scope>IDENTIFICATION</scope>
</reference>
<keyword evidence="4" id="KW-1185">Reference proteome</keyword>
<reference evidence="2 4" key="1">
    <citation type="journal article" date="2012" name="Nature">
        <title>Algal genomes reveal evolutionary mosaicism and the fate of nucleomorphs.</title>
        <authorList>
            <consortium name="DOE Joint Genome Institute"/>
            <person name="Curtis B.A."/>
            <person name="Tanifuji G."/>
            <person name="Burki F."/>
            <person name="Gruber A."/>
            <person name="Irimia M."/>
            <person name="Maruyama S."/>
            <person name="Arias M.C."/>
            <person name="Ball S.G."/>
            <person name="Gile G.H."/>
            <person name="Hirakawa Y."/>
            <person name="Hopkins J.F."/>
            <person name="Kuo A."/>
            <person name="Rensing S.A."/>
            <person name="Schmutz J."/>
            <person name="Symeonidi A."/>
            <person name="Elias M."/>
            <person name="Eveleigh R.J."/>
            <person name="Herman E.K."/>
            <person name="Klute M.J."/>
            <person name="Nakayama T."/>
            <person name="Obornik M."/>
            <person name="Reyes-Prieto A."/>
            <person name="Armbrust E.V."/>
            <person name="Aves S.J."/>
            <person name="Beiko R.G."/>
            <person name="Coutinho P."/>
            <person name="Dacks J.B."/>
            <person name="Durnford D.G."/>
            <person name="Fast N.M."/>
            <person name="Green B.R."/>
            <person name="Grisdale C.J."/>
            <person name="Hempel F."/>
            <person name="Henrissat B."/>
            <person name="Hoppner M.P."/>
            <person name="Ishida K."/>
            <person name="Kim E."/>
            <person name="Koreny L."/>
            <person name="Kroth P.G."/>
            <person name="Liu Y."/>
            <person name="Malik S.B."/>
            <person name="Maier U.G."/>
            <person name="McRose D."/>
            <person name="Mock T."/>
            <person name="Neilson J.A."/>
            <person name="Onodera N.T."/>
            <person name="Poole A.M."/>
            <person name="Pritham E.J."/>
            <person name="Richards T.A."/>
            <person name="Rocap G."/>
            <person name="Roy S.W."/>
            <person name="Sarai C."/>
            <person name="Schaack S."/>
            <person name="Shirato S."/>
            <person name="Slamovits C.H."/>
            <person name="Spencer D.F."/>
            <person name="Suzuki S."/>
            <person name="Worden A.Z."/>
            <person name="Zauner S."/>
            <person name="Barry K."/>
            <person name="Bell C."/>
            <person name="Bharti A.K."/>
            <person name="Crow J.A."/>
            <person name="Grimwood J."/>
            <person name="Kramer R."/>
            <person name="Lindquist E."/>
            <person name="Lucas S."/>
            <person name="Salamov A."/>
            <person name="McFadden G.I."/>
            <person name="Lane C.E."/>
            <person name="Keeling P.J."/>
            <person name="Gray M.W."/>
            <person name="Grigoriev I.V."/>
            <person name="Archibald J.M."/>
        </authorList>
    </citation>
    <scope>NUCLEOTIDE SEQUENCE</scope>
    <source>
        <strain evidence="2 4">CCMP2712</strain>
    </source>
</reference>
<dbReference type="KEGG" id="gtt:GUITHDRAFT_118992"/>
<dbReference type="HOGENOM" id="CLU_593762_0_0_1"/>
<proteinExistence type="predicted"/>
<dbReference type="RefSeq" id="XP_005821796.1">
    <property type="nucleotide sequence ID" value="XM_005821739.1"/>
</dbReference>
<dbReference type="GeneID" id="17291559"/>
<evidence type="ECO:0000256" key="1">
    <source>
        <dbReference type="SAM" id="MobiDB-lite"/>
    </source>
</evidence>
<accession>L1IEZ7</accession>
<protein>
    <submittedName>
        <fullName evidence="2 3">Uncharacterized protein</fullName>
    </submittedName>
</protein>
<sequence>MAVYFNLYGARHGGLGSVSQWRSLTSTRAYRARATAQRSKTDRSRVTNMPVSGVPPWGINAPVGSTPEMEEAKREKQLAKDRARERIAAMENQSTADDRINRTFELYPLTRDEQDTCAALLEPCKHTSLLVMPTHRINELGEFQGFRFNAGTHVSAGILPISRKMFFGTTMTECISPGGVQSEQGINHKAIELLSDLQSCRERMQRVLQKIQEESMHSKASFQCMPVNAYGAHEEGDAYLSDFRRYADSKYWAPEPPDFVGIYHGFTRGFINDIREHKLYIVCSGGLNYASHDFYNMILDIGDSVTAGDVYESEEVHWLRKASQRSRCKIIKAVADEFGLDIPVQLDTHEHSTRGSHVAVPTTETLHHDIQRTARDVVSVYNHACNTEAAENGVLCPMHPCEGVWLFQGPRVNCNGYQSYGSGFGSQFICGAFPTGSYPIARMRRNVKGFYETRKDPVKVSAISMEIFQQNVVTVPGSMFEIEHQANQNLELNLEYFSFDEPFMKNLEAMQWNRDNGVVELMPIIVGLG</sequence>
<evidence type="ECO:0000313" key="4">
    <source>
        <dbReference type="Proteomes" id="UP000011087"/>
    </source>
</evidence>
<organism evidence="2">
    <name type="scientific">Guillardia theta (strain CCMP2712)</name>
    <name type="common">Cryptophyte</name>
    <dbReference type="NCBI Taxonomy" id="905079"/>
    <lineage>
        <taxon>Eukaryota</taxon>
        <taxon>Cryptophyceae</taxon>
        <taxon>Pyrenomonadales</taxon>
        <taxon>Geminigeraceae</taxon>
        <taxon>Guillardia</taxon>
    </lineage>
</organism>
<feature type="region of interest" description="Disordered" evidence="1">
    <location>
        <begin position="33"/>
        <end position="69"/>
    </location>
</feature>
<evidence type="ECO:0000313" key="3">
    <source>
        <dbReference type="EnsemblProtists" id="EKX34816"/>
    </source>
</evidence>
<evidence type="ECO:0000313" key="2">
    <source>
        <dbReference type="EMBL" id="EKX34816.1"/>
    </source>
</evidence>
<dbReference type="EMBL" id="JH993102">
    <property type="protein sequence ID" value="EKX34816.1"/>
    <property type="molecule type" value="Genomic_DNA"/>
</dbReference>
<dbReference type="AlphaFoldDB" id="L1IEZ7"/>
<reference evidence="4" key="2">
    <citation type="submission" date="2012-11" db="EMBL/GenBank/DDBJ databases">
        <authorList>
            <person name="Kuo A."/>
            <person name="Curtis B.A."/>
            <person name="Tanifuji G."/>
            <person name="Burki F."/>
            <person name="Gruber A."/>
            <person name="Irimia M."/>
            <person name="Maruyama S."/>
            <person name="Arias M.C."/>
            <person name="Ball S.G."/>
            <person name="Gile G.H."/>
            <person name="Hirakawa Y."/>
            <person name="Hopkins J.F."/>
            <person name="Rensing S.A."/>
            <person name="Schmutz J."/>
            <person name="Symeonidi A."/>
            <person name="Elias M."/>
            <person name="Eveleigh R.J."/>
            <person name="Herman E.K."/>
            <person name="Klute M.J."/>
            <person name="Nakayama T."/>
            <person name="Obornik M."/>
            <person name="Reyes-Prieto A."/>
            <person name="Armbrust E.V."/>
            <person name="Aves S.J."/>
            <person name="Beiko R.G."/>
            <person name="Coutinho P."/>
            <person name="Dacks J.B."/>
            <person name="Durnford D.G."/>
            <person name="Fast N.M."/>
            <person name="Green B.R."/>
            <person name="Grisdale C."/>
            <person name="Hempe F."/>
            <person name="Henrissat B."/>
            <person name="Hoppner M.P."/>
            <person name="Ishida K.-I."/>
            <person name="Kim E."/>
            <person name="Koreny L."/>
            <person name="Kroth P.G."/>
            <person name="Liu Y."/>
            <person name="Malik S.-B."/>
            <person name="Maier U.G."/>
            <person name="McRose D."/>
            <person name="Mock T."/>
            <person name="Neilson J.A."/>
            <person name="Onodera N.T."/>
            <person name="Poole A.M."/>
            <person name="Pritham E.J."/>
            <person name="Richards T.A."/>
            <person name="Rocap G."/>
            <person name="Roy S.W."/>
            <person name="Sarai C."/>
            <person name="Schaack S."/>
            <person name="Shirato S."/>
            <person name="Slamovits C.H."/>
            <person name="Spencer D.F."/>
            <person name="Suzuki S."/>
            <person name="Worden A.Z."/>
            <person name="Zauner S."/>
            <person name="Barry K."/>
            <person name="Bell C."/>
            <person name="Bharti A.K."/>
            <person name="Crow J.A."/>
            <person name="Grimwood J."/>
            <person name="Kramer R."/>
            <person name="Lindquist E."/>
            <person name="Lucas S."/>
            <person name="Salamov A."/>
            <person name="McFadden G.I."/>
            <person name="Lane C.E."/>
            <person name="Keeling P.J."/>
            <person name="Gray M.W."/>
            <person name="Grigoriev I.V."/>
            <person name="Archibald J.M."/>
        </authorList>
    </citation>
    <scope>NUCLEOTIDE SEQUENCE</scope>
    <source>
        <strain evidence="4">CCMP2712</strain>
    </source>
</reference>
<gene>
    <name evidence="2" type="ORF">GUITHDRAFT_118992</name>
</gene>
<dbReference type="EnsemblProtists" id="EKX34816">
    <property type="protein sequence ID" value="EKX34816"/>
    <property type="gene ID" value="GUITHDRAFT_118992"/>
</dbReference>
<name>L1IEZ7_GUITC</name>
<dbReference type="PaxDb" id="55529-EKX34816"/>